<proteinExistence type="predicted"/>
<name>A0ACA9KCK4_9GLOM</name>
<comment type="caution">
    <text evidence="1">The sequence shown here is derived from an EMBL/GenBank/DDBJ whole genome shotgun (WGS) entry which is preliminary data.</text>
</comment>
<protein>
    <submittedName>
        <fullName evidence="1">10782_t:CDS:1</fullName>
    </submittedName>
</protein>
<reference evidence="1" key="1">
    <citation type="submission" date="2021-06" db="EMBL/GenBank/DDBJ databases">
        <authorList>
            <person name="Kallberg Y."/>
            <person name="Tangrot J."/>
            <person name="Rosling A."/>
        </authorList>
    </citation>
    <scope>NUCLEOTIDE SEQUENCE</scope>
    <source>
        <strain evidence="1">IL203A</strain>
    </source>
</reference>
<gene>
    <name evidence="1" type="ORF">DHETER_LOCUS1459</name>
</gene>
<evidence type="ECO:0000313" key="1">
    <source>
        <dbReference type="EMBL" id="CAG8465111.1"/>
    </source>
</evidence>
<accession>A0ACA9KCK4</accession>
<sequence>MKVVLVKLGLQKIFFNHELCTATITLVNNSVRVINLNIPNNKIKLYINYKKKNSETNILNKLQANNYITLPNSNRQRNCETNNSKDIVSPNNNKQDSNDNNSEDLNNNRQDNDDNNSEDLNNNGLQSNKHRILLNKNKFFQNRDTILNFIYITITDDENTRSDNSNKNNAESLLDNPNEESDSIA</sequence>
<organism evidence="1 2">
    <name type="scientific">Dentiscutata heterogama</name>
    <dbReference type="NCBI Taxonomy" id="1316150"/>
    <lineage>
        <taxon>Eukaryota</taxon>
        <taxon>Fungi</taxon>
        <taxon>Fungi incertae sedis</taxon>
        <taxon>Mucoromycota</taxon>
        <taxon>Glomeromycotina</taxon>
        <taxon>Glomeromycetes</taxon>
        <taxon>Diversisporales</taxon>
        <taxon>Gigasporaceae</taxon>
        <taxon>Dentiscutata</taxon>
    </lineage>
</organism>
<evidence type="ECO:0000313" key="2">
    <source>
        <dbReference type="Proteomes" id="UP000789702"/>
    </source>
</evidence>
<dbReference type="EMBL" id="CAJVPU010000876">
    <property type="protein sequence ID" value="CAG8465111.1"/>
    <property type="molecule type" value="Genomic_DNA"/>
</dbReference>
<dbReference type="Proteomes" id="UP000789702">
    <property type="component" value="Unassembled WGS sequence"/>
</dbReference>
<keyword evidence="2" id="KW-1185">Reference proteome</keyword>